<feature type="region of interest" description="Disordered" evidence="2">
    <location>
        <begin position="33"/>
        <end position="72"/>
    </location>
</feature>
<dbReference type="SMART" id="SM00343">
    <property type="entry name" value="ZnF_C2HC"/>
    <property type="match status" value="1"/>
</dbReference>
<dbReference type="SUPFAM" id="SSF57756">
    <property type="entry name" value="Retrovirus zinc finger-like domains"/>
    <property type="match status" value="1"/>
</dbReference>
<dbReference type="PROSITE" id="PS50158">
    <property type="entry name" value="ZF_CCHC"/>
    <property type="match status" value="1"/>
</dbReference>
<accession>A0A843XX03</accession>
<feature type="non-terminal residue" evidence="4">
    <location>
        <position position="1"/>
    </location>
</feature>
<dbReference type="Proteomes" id="UP000652761">
    <property type="component" value="Unassembled WGS sequence"/>
</dbReference>
<dbReference type="Pfam" id="PF00098">
    <property type="entry name" value="zf-CCHC"/>
    <property type="match status" value="1"/>
</dbReference>
<protein>
    <recommendedName>
        <fullName evidence="3">CCHC-type domain-containing protein</fullName>
    </recommendedName>
</protein>
<dbReference type="GO" id="GO:0003676">
    <property type="term" value="F:nucleic acid binding"/>
    <property type="evidence" value="ECO:0007669"/>
    <property type="project" value="InterPro"/>
</dbReference>
<feature type="domain" description="CCHC-type" evidence="3">
    <location>
        <begin position="110"/>
        <end position="125"/>
    </location>
</feature>
<dbReference type="OrthoDB" id="778489at2759"/>
<keyword evidence="5" id="KW-1185">Reference proteome</keyword>
<proteinExistence type="predicted"/>
<dbReference type="EMBL" id="NMUH01017242">
    <property type="protein sequence ID" value="MQM23653.1"/>
    <property type="molecule type" value="Genomic_DNA"/>
</dbReference>
<name>A0A843XX03_COLES</name>
<reference evidence="4" key="1">
    <citation type="submission" date="2017-07" db="EMBL/GenBank/DDBJ databases">
        <title>Taro Niue Genome Assembly and Annotation.</title>
        <authorList>
            <person name="Atibalentja N."/>
            <person name="Keating K."/>
            <person name="Fields C.J."/>
        </authorList>
    </citation>
    <scope>NUCLEOTIDE SEQUENCE</scope>
    <source>
        <strain evidence="4">Niue_2</strain>
        <tissue evidence="4">Leaf</tissue>
    </source>
</reference>
<dbReference type="InterPro" id="IPR036875">
    <property type="entry name" value="Znf_CCHC_sf"/>
</dbReference>
<evidence type="ECO:0000313" key="4">
    <source>
        <dbReference type="EMBL" id="MQM23653.1"/>
    </source>
</evidence>
<organism evidence="4 5">
    <name type="scientific">Colocasia esculenta</name>
    <name type="common">Wild taro</name>
    <name type="synonym">Arum esculentum</name>
    <dbReference type="NCBI Taxonomy" id="4460"/>
    <lineage>
        <taxon>Eukaryota</taxon>
        <taxon>Viridiplantae</taxon>
        <taxon>Streptophyta</taxon>
        <taxon>Embryophyta</taxon>
        <taxon>Tracheophyta</taxon>
        <taxon>Spermatophyta</taxon>
        <taxon>Magnoliopsida</taxon>
        <taxon>Liliopsida</taxon>
        <taxon>Araceae</taxon>
        <taxon>Aroideae</taxon>
        <taxon>Colocasieae</taxon>
        <taxon>Colocasia</taxon>
    </lineage>
</organism>
<keyword evidence="1" id="KW-0863">Zinc-finger</keyword>
<evidence type="ECO:0000313" key="5">
    <source>
        <dbReference type="Proteomes" id="UP000652761"/>
    </source>
</evidence>
<sequence length="141" mass="16140">MQGLVQAMQTQAHTQAALQAQLEAQVSSRLILKDPFTPPPLGSSTGQQVVSERVSSTKKGSNDLKSKDPWQPKRILAKKKKFQYGRRHFKRNKEFKKPDGKEIKKGEPVCYECKKLGHIKTECPKLKKSEFRKKDSSKKFR</sequence>
<keyword evidence="1" id="KW-0862">Zinc</keyword>
<evidence type="ECO:0000256" key="1">
    <source>
        <dbReference type="PROSITE-ProRule" id="PRU00047"/>
    </source>
</evidence>
<comment type="caution">
    <text evidence="4">The sequence shown here is derived from an EMBL/GenBank/DDBJ whole genome shotgun (WGS) entry which is preliminary data.</text>
</comment>
<dbReference type="GO" id="GO:0008270">
    <property type="term" value="F:zinc ion binding"/>
    <property type="evidence" value="ECO:0007669"/>
    <property type="project" value="UniProtKB-KW"/>
</dbReference>
<dbReference type="Gene3D" id="4.10.60.10">
    <property type="entry name" value="Zinc finger, CCHC-type"/>
    <property type="match status" value="1"/>
</dbReference>
<gene>
    <name evidence="4" type="ORF">Taro_056720</name>
</gene>
<dbReference type="AlphaFoldDB" id="A0A843XX03"/>
<dbReference type="InterPro" id="IPR001878">
    <property type="entry name" value="Znf_CCHC"/>
</dbReference>
<evidence type="ECO:0000256" key="2">
    <source>
        <dbReference type="SAM" id="MobiDB-lite"/>
    </source>
</evidence>
<keyword evidence="1" id="KW-0479">Metal-binding</keyword>
<evidence type="ECO:0000259" key="3">
    <source>
        <dbReference type="PROSITE" id="PS50158"/>
    </source>
</evidence>
<feature type="compositionally biased region" description="Polar residues" evidence="2">
    <location>
        <begin position="42"/>
        <end position="59"/>
    </location>
</feature>
<feature type="compositionally biased region" description="Basic and acidic residues" evidence="2">
    <location>
        <begin position="60"/>
        <end position="71"/>
    </location>
</feature>